<evidence type="ECO:0000313" key="2">
    <source>
        <dbReference type="EMBL" id="ASZ75494.1"/>
    </source>
</evidence>
<organism evidence="2 3">
    <name type="scientific">Mycobacterium phage Kimona</name>
    <dbReference type="NCBI Taxonomy" id="2024295"/>
    <lineage>
        <taxon>Viruses</taxon>
        <taxon>Duplodnaviria</taxon>
        <taxon>Heunggongvirae</taxon>
        <taxon>Uroviricota</taxon>
        <taxon>Caudoviricetes</taxon>
        <taxon>Kimonavirus</taxon>
        <taxon>Kimonavirus kimona</taxon>
    </lineage>
</organism>
<dbReference type="RefSeq" id="YP_010062357.1">
    <property type="nucleotide sequence ID" value="NC_054793.1"/>
</dbReference>
<dbReference type="InterPro" id="IPR019627">
    <property type="entry name" value="YAcAr"/>
</dbReference>
<feature type="domain" description="YspA cpYpsA-related SLOG" evidence="1">
    <location>
        <begin position="3"/>
        <end position="73"/>
    </location>
</feature>
<dbReference type="GeneID" id="64872022"/>
<sequence length="127" mass="13976">MRRVLVTGSRNWKDRPTIWNALHAELSISPEGIVVVHGGARGADDIADRWAHGMNQMGYKVRVEKHDAEWGRYGKRAGMIRNQQMVDAGADVCLAFPLPGSVGTYGCMIAARRAGIRVVNFGEGKEQ</sequence>
<keyword evidence="3" id="KW-1185">Reference proteome</keyword>
<proteinExistence type="predicted"/>
<accession>A0A249XU54</accession>
<gene>
    <name evidence="2" type="primary">58</name>
    <name evidence="2" type="ORF">PBI_KIMONA_58</name>
</gene>
<dbReference type="Proteomes" id="UP000222598">
    <property type="component" value="Segment"/>
</dbReference>
<reference evidence="3" key="1">
    <citation type="submission" date="2017-07" db="EMBL/GenBank/DDBJ databases">
        <authorList>
            <person name="Sun Z.S."/>
            <person name="Albrecht U."/>
            <person name="Echele G."/>
            <person name="Lee C.C."/>
        </authorList>
    </citation>
    <scope>NUCLEOTIDE SEQUENCE [LARGE SCALE GENOMIC DNA]</scope>
</reference>
<dbReference type="KEGG" id="vg:64872022"/>
<evidence type="ECO:0000313" key="3">
    <source>
        <dbReference type="Proteomes" id="UP000222598"/>
    </source>
</evidence>
<dbReference type="SUPFAM" id="SSF102405">
    <property type="entry name" value="MCP/YpsA-like"/>
    <property type="match status" value="1"/>
</dbReference>
<dbReference type="EMBL" id="MF472895">
    <property type="protein sequence ID" value="ASZ75494.1"/>
    <property type="molecule type" value="Genomic_DNA"/>
</dbReference>
<evidence type="ECO:0000259" key="1">
    <source>
        <dbReference type="Pfam" id="PF10686"/>
    </source>
</evidence>
<name>A0A249XU54_9CAUD</name>
<dbReference type="Pfam" id="PF10686">
    <property type="entry name" value="YAcAr"/>
    <property type="match status" value="1"/>
</dbReference>
<protein>
    <recommendedName>
        <fullName evidence="1">YspA cpYpsA-related SLOG domain-containing protein</fullName>
    </recommendedName>
</protein>